<dbReference type="Proteomes" id="UP000734854">
    <property type="component" value="Unassembled WGS sequence"/>
</dbReference>
<evidence type="ECO:0000313" key="2">
    <source>
        <dbReference type="Proteomes" id="UP000734854"/>
    </source>
</evidence>
<reference evidence="1 2" key="1">
    <citation type="submission" date="2020-08" db="EMBL/GenBank/DDBJ databases">
        <title>Plant Genome Project.</title>
        <authorList>
            <person name="Zhang R.-G."/>
        </authorList>
    </citation>
    <scope>NUCLEOTIDE SEQUENCE [LARGE SCALE GENOMIC DNA]</scope>
    <source>
        <tissue evidence="1">Rhizome</tissue>
    </source>
</reference>
<gene>
    <name evidence="1" type="ORF">ZIOFF_044604</name>
</gene>
<dbReference type="EMBL" id="JACMSC010000012">
    <property type="protein sequence ID" value="KAG6496734.1"/>
    <property type="molecule type" value="Genomic_DNA"/>
</dbReference>
<sequence>MMTMTTCFAICAYSPFPFILLLTYRKARIEEVWKKMNSGMPLKDLKSLSWMFRLGIAPAKAPAATSTLGKRPESSFNGSMEEAKKLAAAALLAAKDAGLSTIAGRGKVEVCIFSLFCILSATSVRISVEGVPKEEKVLVSEEEEQEEYECQRCVGRER</sequence>
<keyword evidence="2" id="KW-1185">Reference proteome</keyword>
<protein>
    <submittedName>
        <fullName evidence="1">Uncharacterized protein</fullName>
    </submittedName>
</protein>
<proteinExistence type="predicted"/>
<organism evidence="1 2">
    <name type="scientific">Zingiber officinale</name>
    <name type="common">Ginger</name>
    <name type="synonym">Amomum zingiber</name>
    <dbReference type="NCBI Taxonomy" id="94328"/>
    <lineage>
        <taxon>Eukaryota</taxon>
        <taxon>Viridiplantae</taxon>
        <taxon>Streptophyta</taxon>
        <taxon>Embryophyta</taxon>
        <taxon>Tracheophyta</taxon>
        <taxon>Spermatophyta</taxon>
        <taxon>Magnoliopsida</taxon>
        <taxon>Liliopsida</taxon>
        <taxon>Zingiberales</taxon>
        <taxon>Zingiberaceae</taxon>
        <taxon>Zingiber</taxon>
    </lineage>
</organism>
<name>A0A8J5KUK9_ZINOF</name>
<comment type="caution">
    <text evidence="1">The sequence shown here is derived from an EMBL/GenBank/DDBJ whole genome shotgun (WGS) entry which is preliminary data.</text>
</comment>
<evidence type="ECO:0000313" key="1">
    <source>
        <dbReference type="EMBL" id="KAG6496734.1"/>
    </source>
</evidence>
<accession>A0A8J5KUK9</accession>
<dbReference type="AlphaFoldDB" id="A0A8J5KUK9"/>